<evidence type="ECO:0000313" key="1">
    <source>
        <dbReference type="EMBL" id="HEB95031.1"/>
    </source>
</evidence>
<name>A0A831W684_9GAMM</name>
<dbReference type="GO" id="GO:0009055">
    <property type="term" value="F:electron transfer activity"/>
    <property type="evidence" value="ECO:0007669"/>
    <property type="project" value="InterPro"/>
</dbReference>
<dbReference type="InterPro" id="IPR036909">
    <property type="entry name" value="Cyt_c-like_dom_sf"/>
</dbReference>
<reference evidence="1" key="1">
    <citation type="journal article" date="2020" name="mSystems">
        <title>Genome- and Community-Level Interaction Insights into Carbon Utilization and Element Cycling Functions of Hydrothermarchaeota in Hydrothermal Sediment.</title>
        <authorList>
            <person name="Zhou Z."/>
            <person name="Liu Y."/>
            <person name="Xu W."/>
            <person name="Pan J."/>
            <person name="Luo Z.H."/>
            <person name="Li M."/>
        </authorList>
    </citation>
    <scope>NUCLEOTIDE SEQUENCE [LARGE SCALE GENOMIC DNA]</scope>
    <source>
        <strain evidence="1">HyVt-443</strain>
    </source>
</reference>
<dbReference type="EMBL" id="DRKP01000013">
    <property type="protein sequence ID" value="HEB95031.1"/>
    <property type="molecule type" value="Genomic_DNA"/>
</dbReference>
<comment type="caution">
    <text evidence="1">The sequence shown here is derived from an EMBL/GenBank/DDBJ whole genome shotgun (WGS) entry which is preliminary data.</text>
</comment>
<dbReference type="AlphaFoldDB" id="A0A831W684"/>
<dbReference type="Gene3D" id="1.10.760.10">
    <property type="entry name" value="Cytochrome c-like domain"/>
    <property type="match status" value="1"/>
</dbReference>
<dbReference type="GO" id="GO:0020037">
    <property type="term" value="F:heme binding"/>
    <property type="evidence" value="ECO:0007669"/>
    <property type="project" value="InterPro"/>
</dbReference>
<evidence type="ECO:0008006" key="2">
    <source>
        <dbReference type="Google" id="ProtNLM"/>
    </source>
</evidence>
<accession>A0A831W684</accession>
<dbReference type="Proteomes" id="UP000886251">
    <property type="component" value="Unassembled WGS sequence"/>
</dbReference>
<gene>
    <name evidence="1" type="ORF">ENI96_01210</name>
</gene>
<organism evidence="1">
    <name type="scientific">Sedimenticola thiotaurini</name>
    <dbReference type="NCBI Taxonomy" id="1543721"/>
    <lineage>
        <taxon>Bacteria</taxon>
        <taxon>Pseudomonadati</taxon>
        <taxon>Pseudomonadota</taxon>
        <taxon>Gammaproteobacteria</taxon>
        <taxon>Chromatiales</taxon>
        <taxon>Sedimenticolaceae</taxon>
        <taxon>Sedimenticola</taxon>
    </lineage>
</organism>
<dbReference type="SUPFAM" id="SSF46626">
    <property type="entry name" value="Cytochrome c"/>
    <property type="match status" value="1"/>
</dbReference>
<sequence length="88" mass="10258">MKGVLRGVVLLILLSLLWWWVNLPRTPRQFFEVRCSTCHRLPDLCRYSPDQRAGIVVTMRTQQGADNVIDDEEAEIITTFLKERLECP</sequence>
<protein>
    <recommendedName>
        <fullName evidence="2">Cytochrome c domain-containing protein</fullName>
    </recommendedName>
</protein>
<proteinExistence type="predicted"/>